<reference evidence="2 3" key="1">
    <citation type="submission" date="2024-01" db="EMBL/GenBank/DDBJ databases">
        <title>The complete chloroplast genome sequence of Lithospermum erythrorhizon: insights into the phylogenetic relationship among Boraginaceae species and the maternal lineages of purple gromwells.</title>
        <authorList>
            <person name="Okada T."/>
            <person name="Watanabe K."/>
        </authorList>
    </citation>
    <scope>NUCLEOTIDE SEQUENCE [LARGE SCALE GENOMIC DNA]</scope>
</reference>
<evidence type="ECO:0000313" key="2">
    <source>
        <dbReference type="EMBL" id="GAA0151487.1"/>
    </source>
</evidence>
<evidence type="ECO:0000259" key="1">
    <source>
        <dbReference type="Pfam" id="PF13456"/>
    </source>
</evidence>
<feature type="domain" description="RNase H type-1" evidence="1">
    <location>
        <begin position="2"/>
        <end position="50"/>
    </location>
</feature>
<dbReference type="InterPro" id="IPR002156">
    <property type="entry name" value="RNaseH_domain"/>
</dbReference>
<dbReference type="PANTHER" id="PTHR48475">
    <property type="entry name" value="RIBONUCLEASE H"/>
    <property type="match status" value="1"/>
</dbReference>
<dbReference type="PANTHER" id="PTHR48475:SF2">
    <property type="entry name" value="RIBONUCLEASE H"/>
    <property type="match status" value="1"/>
</dbReference>
<name>A0AAV3PKQ7_LITER</name>
<organism evidence="2 3">
    <name type="scientific">Lithospermum erythrorhizon</name>
    <name type="common">Purple gromwell</name>
    <name type="synonym">Lithospermum officinale var. erythrorhizon</name>
    <dbReference type="NCBI Taxonomy" id="34254"/>
    <lineage>
        <taxon>Eukaryota</taxon>
        <taxon>Viridiplantae</taxon>
        <taxon>Streptophyta</taxon>
        <taxon>Embryophyta</taxon>
        <taxon>Tracheophyta</taxon>
        <taxon>Spermatophyta</taxon>
        <taxon>Magnoliopsida</taxon>
        <taxon>eudicotyledons</taxon>
        <taxon>Gunneridae</taxon>
        <taxon>Pentapetalae</taxon>
        <taxon>asterids</taxon>
        <taxon>lamiids</taxon>
        <taxon>Boraginales</taxon>
        <taxon>Boraginaceae</taxon>
        <taxon>Boraginoideae</taxon>
        <taxon>Lithospermeae</taxon>
        <taxon>Lithospermum</taxon>
    </lineage>
</organism>
<comment type="caution">
    <text evidence="2">The sequence shown here is derived from an EMBL/GenBank/DDBJ whole genome shotgun (WGS) entry which is preliminary data.</text>
</comment>
<dbReference type="GO" id="GO:0004523">
    <property type="term" value="F:RNA-DNA hybrid ribonuclease activity"/>
    <property type="evidence" value="ECO:0007669"/>
    <property type="project" value="InterPro"/>
</dbReference>
<evidence type="ECO:0000313" key="3">
    <source>
        <dbReference type="Proteomes" id="UP001454036"/>
    </source>
</evidence>
<gene>
    <name evidence="2" type="ORF">LIER_10196</name>
</gene>
<protein>
    <recommendedName>
        <fullName evidence="1">RNase H type-1 domain-containing protein</fullName>
    </recommendedName>
</protein>
<keyword evidence="3" id="KW-1185">Reference proteome</keyword>
<dbReference type="Pfam" id="PF13456">
    <property type="entry name" value="RVT_3"/>
    <property type="match status" value="1"/>
</dbReference>
<sequence length="209" mass="24603">MDQIKGICGVKHEPLVKYHAKTIQLAKEFKQIVFEHIPRTQNEEADHLSRLTTTYYGELSQGVYVEVREVPAYKEAISFPVLEEPNDWRTPIACYLVTDQLLESSVEARKVKNRIFRFYMYKEKLYKKSWDGPLLNCVSQDVSPKYSMRYIKDGVGAILEEDKDKLSPKWEDPYRVRRIIGPGTYELERMDVEAIPRIWHASKFAKYYV</sequence>
<dbReference type="Gene3D" id="3.30.420.10">
    <property type="entry name" value="Ribonuclease H-like superfamily/Ribonuclease H"/>
    <property type="match status" value="1"/>
</dbReference>
<accession>A0AAV3PKQ7</accession>
<dbReference type="InterPro" id="IPR036397">
    <property type="entry name" value="RNaseH_sf"/>
</dbReference>
<dbReference type="Proteomes" id="UP001454036">
    <property type="component" value="Unassembled WGS sequence"/>
</dbReference>
<dbReference type="EMBL" id="BAABME010001795">
    <property type="protein sequence ID" value="GAA0151487.1"/>
    <property type="molecule type" value="Genomic_DNA"/>
</dbReference>
<proteinExistence type="predicted"/>
<dbReference type="GO" id="GO:0003676">
    <property type="term" value="F:nucleic acid binding"/>
    <property type="evidence" value="ECO:0007669"/>
    <property type="project" value="InterPro"/>
</dbReference>
<dbReference type="AlphaFoldDB" id="A0AAV3PKQ7"/>